<name>A0A1H8P0G2_9RHOB</name>
<accession>A0A1H8P0G2</accession>
<keyword evidence="2" id="KW-1185">Reference proteome</keyword>
<dbReference type="AlphaFoldDB" id="A0A1H8P0G2"/>
<dbReference type="EMBL" id="FODE01000076">
    <property type="protein sequence ID" value="SEO35406.1"/>
    <property type="molecule type" value="Genomic_DNA"/>
</dbReference>
<protein>
    <submittedName>
        <fullName evidence="1">Uncharacterized protein</fullName>
    </submittedName>
</protein>
<reference evidence="1 2" key="1">
    <citation type="submission" date="2016-10" db="EMBL/GenBank/DDBJ databases">
        <authorList>
            <person name="de Groot N.N."/>
        </authorList>
    </citation>
    <scope>NUCLEOTIDE SEQUENCE [LARGE SCALE GENOMIC DNA]</scope>
    <source>
        <strain evidence="1 2">DSM 8512</strain>
    </source>
</reference>
<evidence type="ECO:0000313" key="1">
    <source>
        <dbReference type="EMBL" id="SEO35406.1"/>
    </source>
</evidence>
<feature type="non-terminal residue" evidence="1">
    <location>
        <position position="1"/>
    </location>
</feature>
<gene>
    <name evidence="1" type="ORF">SAMN04489859_10761</name>
</gene>
<dbReference type="Proteomes" id="UP000199054">
    <property type="component" value="Unassembled WGS sequence"/>
</dbReference>
<organism evidence="1 2">
    <name type="scientific">Paracoccus alcaliphilus</name>
    <dbReference type="NCBI Taxonomy" id="34002"/>
    <lineage>
        <taxon>Bacteria</taxon>
        <taxon>Pseudomonadati</taxon>
        <taxon>Pseudomonadota</taxon>
        <taxon>Alphaproteobacteria</taxon>
        <taxon>Rhodobacterales</taxon>
        <taxon>Paracoccaceae</taxon>
        <taxon>Paracoccus</taxon>
    </lineage>
</organism>
<evidence type="ECO:0000313" key="2">
    <source>
        <dbReference type="Proteomes" id="UP000199054"/>
    </source>
</evidence>
<proteinExistence type="predicted"/>
<sequence length="31" mass="3352">HAATDVDREDNHAAGRVVLKEPPLDATLAIR</sequence>